<dbReference type="Gene3D" id="2.60.120.10">
    <property type="entry name" value="Jelly Rolls"/>
    <property type="match status" value="1"/>
</dbReference>
<dbReference type="PRINTS" id="PR00034">
    <property type="entry name" value="HTHCRP"/>
</dbReference>
<dbReference type="KEGG" id="sva:SVA_3625"/>
<dbReference type="InterPro" id="IPR012318">
    <property type="entry name" value="HTH_CRP"/>
</dbReference>
<dbReference type="EMBL" id="AP014936">
    <property type="protein sequence ID" value="BAU50161.1"/>
    <property type="molecule type" value="Genomic_DNA"/>
</dbReference>
<keyword evidence="2" id="KW-0238">DNA-binding</keyword>
<dbReference type="GO" id="GO:0003700">
    <property type="term" value="F:DNA-binding transcription factor activity"/>
    <property type="evidence" value="ECO:0007669"/>
    <property type="project" value="TreeGrafter"/>
</dbReference>
<dbReference type="AlphaFoldDB" id="A0A1B4VD35"/>
<keyword evidence="7" id="KW-1185">Reference proteome</keyword>
<keyword evidence="1" id="KW-0805">Transcription regulation</keyword>
<dbReference type="SMART" id="SM00419">
    <property type="entry name" value="HTH_CRP"/>
    <property type="match status" value="1"/>
</dbReference>
<organism evidence="6 7">
    <name type="scientific">Sulfurifustis variabilis</name>
    <dbReference type="NCBI Taxonomy" id="1675686"/>
    <lineage>
        <taxon>Bacteria</taxon>
        <taxon>Pseudomonadati</taxon>
        <taxon>Pseudomonadota</taxon>
        <taxon>Gammaproteobacteria</taxon>
        <taxon>Acidiferrobacterales</taxon>
        <taxon>Acidiferrobacteraceae</taxon>
        <taxon>Sulfurifustis</taxon>
    </lineage>
</organism>
<dbReference type="InterPro" id="IPR050397">
    <property type="entry name" value="Env_Response_Regulators"/>
</dbReference>
<evidence type="ECO:0000313" key="7">
    <source>
        <dbReference type="Proteomes" id="UP000218899"/>
    </source>
</evidence>
<dbReference type="PROSITE" id="PS50042">
    <property type="entry name" value="CNMP_BINDING_3"/>
    <property type="match status" value="1"/>
</dbReference>
<accession>A0A1B4VD35</accession>
<dbReference type="Gene3D" id="1.10.10.10">
    <property type="entry name" value="Winged helix-like DNA-binding domain superfamily/Winged helix DNA-binding domain"/>
    <property type="match status" value="1"/>
</dbReference>
<evidence type="ECO:0000313" key="6">
    <source>
        <dbReference type="EMBL" id="BAU50161.1"/>
    </source>
</evidence>
<evidence type="ECO:0000256" key="2">
    <source>
        <dbReference type="ARBA" id="ARBA00023125"/>
    </source>
</evidence>
<dbReference type="InterPro" id="IPR036388">
    <property type="entry name" value="WH-like_DNA-bd_sf"/>
</dbReference>
<keyword evidence="3" id="KW-0804">Transcription</keyword>
<evidence type="ECO:0000256" key="3">
    <source>
        <dbReference type="ARBA" id="ARBA00023163"/>
    </source>
</evidence>
<gene>
    <name evidence="6" type="ORF">SVA_3625</name>
</gene>
<dbReference type="SMART" id="SM00100">
    <property type="entry name" value="cNMP"/>
    <property type="match status" value="1"/>
</dbReference>
<dbReference type="InterPro" id="IPR018490">
    <property type="entry name" value="cNMP-bd_dom_sf"/>
</dbReference>
<feature type="domain" description="HTH crp-type" evidence="5">
    <location>
        <begin position="146"/>
        <end position="220"/>
    </location>
</feature>
<dbReference type="PROSITE" id="PS51063">
    <property type="entry name" value="HTH_CRP_2"/>
    <property type="match status" value="1"/>
</dbReference>
<dbReference type="CDD" id="cd00092">
    <property type="entry name" value="HTH_CRP"/>
    <property type="match status" value="1"/>
</dbReference>
<reference evidence="6 7" key="1">
    <citation type="submission" date="2015-08" db="EMBL/GenBank/DDBJ databases">
        <title>Complete genome sequence of Sulfurifustis variabilis.</title>
        <authorList>
            <person name="Miura A."/>
            <person name="Kojima H."/>
            <person name="Fukui M."/>
        </authorList>
    </citation>
    <scope>NUCLEOTIDE SEQUENCE [LARGE SCALE GENOMIC DNA]</scope>
    <source>
        <strain evidence="7">skN76</strain>
    </source>
</reference>
<dbReference type="SUPFAM" id="SSF46785">
    <property type="entry name" value="Winged helix' DNA-binding domain"/>
    <property type="match status" value="1"/>
</dbReference>
<dbReference type="Proteomes" id="UP000218899">
    <property type="component" value="Chromosome"/>
</dbReference>
<dbReference type="Pfam" id="PF00027">
    <property type="entry name" value="cNMP_binding"/>
    <property type="match status" value="1"/>
</dbReference>
<dbReference type="InterPro" id="IPR000595">
    <property type="entry name" value="cNMP-bd_dom"/>
</dbReference>
<name>A0A1B4VD35_9GAMM</name>
<dbReference type="GO" id="GO:0005829">
    <property type="term" value="C:cytosol"/>
    <property type="evidence" value="ECO:0007669"/>
    <property type="project" value="TreeGrafter"/>
</dbReference>
<dbReference type="CDD" id="cd00038">
    <property type="entry name" value="CAP_ED"/>
    <property type="match status" value="1"/>
</dbReference>
<protein>
    <submittedName>
        <fullName evidence="6">Crp/Fnr family transcriptional regulator</fullName>
    </submittedName>
</protein>
<dbReference type="RefSeq" id="WP_169924169.1">
    <property type="nucleotide sequence ID" value="NZ_AP014936.1"/>
</dbReference>
<dbReference type="SUPFAM" id="SSF51206">
    <property type="entry name" value="cAMP-binding domain-like"/>
    <property type="match status" value="1"/>
</dbReference>
<evidence type="ECO:0000256" key="1">
    <source>
        <dbReference type="ARBA" id="ARBA00023015"/>
    </source>
</evidence>
<sequence>MSELWFLSPSDFLGRLPPADRRDLLGVADARLARNGDFVFQAGSPGETVYILERGRVKIFGMSSLGKEVILWFCFPGEVFGIAEMPRGGPREVYAQACSDCRLYAVPQRLFKDFLIDHPSTAMLVIELLSCRLRILGDMVKNLTADDVTTRLAKLLIRLSARYGQRVTPAHLRLSIKLTHQELADMIGATRPTVTGVLSELRRSGVIDVEDHHLCIHRPEMLERLVADARALN</sequence>
<dbReference type="Pfam" id="PF13545">
    <property type="entry name" value="HTH_Crp_2"/>
    <property type="match status" value="1"/>
</dbReference>
<evidence type="ECO:0000259" key="5">
    <source>
        <dbReference type="PROSITE" id="PS51063"/>
    </source>
</evidence>
<dbReference type="PANTHER" id="PTHR24567:SF26">
    <property type="entry name" value="REGULATORY PROTEIN YEIL"/>
    <property type="match status" value="1"/>
</dbReference>
<dbReference type="GO" id="GO:0003677">
    <property type="term" value="F:DNA binding"/>
    <property type="evidence" value="ECO:0007669"/>
    <property type="project" value="UniProtKB-KW"/>
</dbReference>
<dbReference type="InterPro" id="IPR014710">
    <property type="entry name" value="RmlC-like_jellyroll"/>
</dbReference>
<dbReference type="InterPro" id="IPR036390">
    <property type="entry name" value="WH_DNA-bd_sf"/>
</dbReference>
<evidence type="ECO:0000259" key="4">
    <source>
        <dbReference type="PROSITE" id="PS50042"/>
    </source>
</evidence>
<feature type="domain" description="Cyclic nucleotide-binding" evidence="4">
    <location>
        <begin position="12"/>
        <end position="115"/>
    </location>
</feature>
<dbReference type="PANTHER" id="PTHR24567">
    <property type="entry name" value="CRP FAMILY TRANSCRIPTIONAL REGULATORY PROTEIN"/>
    <property type="match status" value="1"/>
</dbReference>
<proteinExistence type="predicted"/>